<dbReference type="Proteomes" id="UP000054624">
    <property type="component" value="Unassembled WGS sequence"/>
</dbReference>
<evidence type="ECO:0000256" key="8">
    <source>
        <dbReference type="RuleBase" id="RU364100"/>
    </source>
</evidence>
<keyword evidence="10" id="KW-1185">Reference proteome</keyword>
<dbReference type="InterPro" id="IPR003738">
    <property type="entry name" value="SRAP"/>
</dbReference>
<keyword evidence="3" id="KW-0227">DNA damage</keyword>
<evidence type="ECO:0000256" key="2">
    <source>
        <dbReference type="ARBA" id="ARBA00022670"/>
    </source>
</evidence>
<evidence type="ECO:0000256" key="7">
    <source>
        <dbReference type="ARBA" id="ARBA00023239"/>
    </source>
</evidence>
<dbReference type="EC" id="3.4.-.-" evidence="8"/>
<keyword evidence="7" id="KW-0456">Lyase</keyword>
<evidence type="ECO:0000313" key="10">
    <source>
        <dbReference type="Proteomes" id="UP000054624"/>
    </source>
</evidence>
<dbReference type="GO" id="GO:0016829">
    <property type="term" value="F:lyase activity"/>
    <property type="evidence" value="ECO:0007669"/>
    <property type="project" value="UniProtKB-KW"/>
</dbReference>
<dbReference type="AlphaFoldDB" id="A0A158BXV8"/>
<comment type="similarity">
    <text evidence="1 8">Belongs to the SOS response-associated peptidase family.</text>
</comment>
<keyword evidence="2 8" id="KW-0645">Protease</keyword>
<dbReference type="Pfam" id="PF02586">
    <property type="entry name" value="SRAP"/>
    <property type="match status" value="1"/>
</dbReference>
<accession>A0A158BXV8</accession>
<gene>
    <name evidence="9" type="ORF">AWB76_04830</name>
</gene>
<dbReference type="Gene3D" id="3.90.1680.10">
    <property type="entry name" value="SOS response associated peptidase-like"/>
    <property type="match status" value="1"/>
</dbReference>
<dbReference type="GO" id="GO:0006508">
    <property type="term" value="P:proteolysis"/>
    <property type="evidence" value="ECO:0007669"/>
    <property type="project" value="UniProtKB-KW"/>
</dbReference>
<dbReference type="STRING" id="1777137.AWB76_04830"/>
<dbReference type="SUPFAM" id="SSF143081">
    <property type="entry name" value="BB1717-like"/>
    <property type="match status" value="1"/>
</dbReference>
<evidence type="ECO:0000256" key="1">
    <source>
        <dbReference type="ARBA" id="ARBA00008136"/>
    </source>
</evidence>
<dbReference type="OrthoDB" id="107650at2"/>
<dbReference type="RefSeq" id="WP_061162584.1">
    <property type="nucleotide sequence ID" value="NZ_FCOI02000018.1"/>
</dbReference>
<dbReference type="PANTHER" id="PTHR13604:SF0">
    <property type="entry name" value="ABASIC SITE PROCESSING PROTEIN HMCES"/>
    <property type="match status" value="1"/>
</dbReference>
<evidence type="ECO:0000256" key="3">
    <source>
        <dbReference type="ARBA" id="ARBA00022763"/>
    </source>
</evidence>
<keyword evidence="5" id="KW-0190">Covalent protein-DNA linkage</keyword>
<dbReference type="EMBL" id="FCOI02000018">
    <property type="protein sequence ID" value="SAK74935.1"/>
    <property type="molecule type" value="Genomic_DNA"/>
</dbReference>
<evidence type="ECO:0000256" key="5">
    <source>
        <dbReference type="ARBA" id="ARBA00023124"/>
    </source>
</evidence>
<dbReference type="GO" id="GO:0003697">
    <property type="term" value="F:single-stranded DNA binding"/>
    <property type="evidence" value="ECO:0007669"/>
    <property type="project" value="InterPro"/>
</dbReference>
<evidence type="ECO:0000313" key="9">
    <source>
        <dbReference type="EMBL" id="SAK74935.1"/>
    </source>
</evidence>
<proteinExistence type="inferred from homology"/>
<dbReference type="GO" id="GO:0008233">
    <property type="term" value="F:peptidase activity"/>
    <property type="evidence" value="ECO:0007669"/>
    <property type="project" value="UniProtKB-KW"/>
</dbReference>
<protein>
    <recommendedName>
        <fullName evidence="8">Abasic site processing protein</fullName>
        <ecNumber evidence="8">3.4.-.-</ecNumber>
    </recommendedName>
</protein>
<evidence type="ECO:0000256" key="6">
    <source>
        <dbReference type="ARBA" id="ARBA00023125"/>
    </source>
</evidence>
<dbReference type="InterPro" id="IPR036590">
    <property type="entry name" value="SRAP-like"/>
</dbReference>
<dbReference type="PANTHER" id="PTHR13604">
    <property type="entry name" value="DC12-RELATED"/>
    <property type="match status" value="1"/>
</dbReference>
<dbReference type="GO" id="GO:0106300">
    <property type="term" value="P:protein-DNA covalent cross-linking repair"/>
    <property type="evidence" value="ECO:0007669"/>
    <property type="project" value="InterPro"/>
</dbReference>
<reference evidence="10" key="1">
    <citation type="submission" date="2016-01" db="EMBL/GenBank/DDBJ databases">
        <authorList>
            <person name="Peeters Charlotte."/>
        </authorList>
    </citation>
    <scope>NUCLEOTIDE SEQUENCE [LARGE SCALE GENOMIC DNA]</scope>
</reference>
<evidence type="ECO:0000256" key="4">
    <source>
        <dbReference type="ARBA" id="ARBA00022801"/>
    </source>
</evidence>
<sequence length="323" mass="37239">MCYSAQIQADYRRYVKMFGAQMDIREFARLFWERAEGSKAKIPKAMEDAFREHRTDDERQIKTFIDRYSAEQATRVEQELFKQRTRLADAERTLQTKTTKAATESKRIATDKVDAALRRLADFGRTEQEPRDSRIFPGYYAPVLVVEDGQYVVKPMRYQCRIAGKPANYDVKYPGTYNARRDSLEKFWKSCFGYTHGLLLVDVFYENVARAKCENTLFETHEGSQAPGENVVLEFRPNNGQLLMVACLWSKWTAPNQPDLLSFAAITDDPPPEVVAAGHDRCIVPIKPENVEAWLNPNPSNLDALYGILDDRDRPYYEHRLAA</sequence>
<name>A0A158BXV8_9BURK</name>
<keyword evidence="6" id="KW-0238">DNA-binding</keyword>
<organism evidence="9 10">
    <name type="scientific">Caballeronia temeraria</name>
    <dbReference type="NCBI Taxonomy" id="1777137"/>
    <lineage>
        <taxon>Bacteria</taxon>
        <taxon>Pseudomonadati</taxon>
        <taxon>Pseudomonadota</taxon>
        <taxon>Betaproteobacteria</taxon>
        <taxon>Burkholderiales</taxon>
        <taxon>Burkholderiaceae</taxon>
        <taxon>Caballeronia</taxon>
    </lineage>
</organism>
<keyword evidence="4 8" id="KW-0378">Hydrolase</keyword>